<accession>A0A182FZE4</accession>
<evidence type="ECO:0000313" key="1">
    <source>
        <dbReference type="EnsemblMetazoa" id="AALB014960-PA"/>
    </source>
</evidence>
<organism evidence="1 2">
    <name type="scientific">Anopheles albimanus</name>
    <name type="common">New world malaria mosquito</name>
    <dbReference type="NCBI Taxonomy" id="7167"/>
    <lineage>
        <taxon>Eukaryota</taxon>
        <taxon>Metazoa</taxon>
        <taxon>Ecdysozoa</taxon>
        <taxon>Arthropoda</taxon>
        <taxon>Hexapoda</taxon>
        <taxon>Insecta</taxon>
        <taxon>Pterygota</taxon>
        <taxon>Neoptera</taxon>
        <taxon>Endopterygota</taxon>
        <taxon>Diptera</taxon>
        <taxon>Nematocera</taxon>
        <taxon>Culicoidea</taxon>
        <taxon>Culicidae</taxon>
        <taxon>Anophelinae</taxon>
        <taxon>Anopheles</taxon>
    </lineage>
</organism>
<protein>
    <submittedName>
        <fullName evidence="1">Uncharacterized protein</fullName>
    </submittedName>
</protein>
<evidence type="ECO:0000313" key="2">
    <source>
        <dbReference type="Proteomes" id="UP000069272"/>
    </source>
</evidence>
<reference evidence="1 2" key="1">
    <citation type="journal article" date="2017" name="G3 (Bethesda)">
        <title>The Physical Genome Mapping of Anopheles albimanus Corrected Scaffold Misassemblies and Identified Interarm Rearrangements in Genus Anopheles.</title>
        <authorList>
            <person name="Artemov G.N."/>
            <person name="Peery A.N."/>
            <person name="Jiang X."/>
            <person name="Tu Z."/>
            <person name="Stegniy V.N."/>
            <person name="Sharakhova M.V."/>
            <person name="Sharakhov I.V."/>
        </authorList>
    </citation>
    <scope>NUCLEOTIDE SEQUENCE [LARGE SCALE GENOMIC DNA]</scope>
    <source>
        <strain evidence="1 2">ALBI9_A</strain>
    </source>
</reference>
<proteinExistence type="predicted"/>
<name>A0A182FZE4_ANOAL</name>
<dbReference type="AlphaFoldDB" id="A0A182FZE4"/>
<dbReference type="VEuPathDB" id="VectorBase:AALB014960"/>
<dbReference type="Proteomes" id="UP000069272">
    <property type="component" value="Chromosome 3R"/>
</dbReference>
<sequence length="75" mass="8275">MQLKFLLNRTCCSYPLSVAKQAAPETLMSFQCRPIPGMSGGERKQETCNRVLTDDAVKHSSRPEHRGDGGIVVII</sequence>
<keyword evidence="2" id="KW-1185">Reference proteome</keyword>
<reference evidence="1" key="2">
    <citation type="submission" date="2022-08" db="UniProtKB">
        <authorList>
            <consortium name="EnsemblMetazoa"/>
        </authorList>
    </citation>
    <scope>IDENTIFICATION</scope>
    <source>
        <strain evidence="1">STECLA/ALBI9_A</strain>
    </source>
</reference>
<dbReference type="EnsemblMetazoa" id="AALB014960-RA">
    <property type="protein sequence ID" value="AALB014960-PA"/>
    <property type="gene ID" value="AALB014960"/>
</dbReference>